<evidence type="ECO:0000259" key="9">
    <source>
        <dbReference type="Pfam" id="PF06148"/>
    </source>
</evidence>
<evidence type="ECO:0000256" key="6">
    <source>
        <dbReference type="ARBA" id="ARBA00023034"/>
    </source>
</evidence>
<dbReference type="InterPro" id="IPR024602">
    <property type="entry name" value="COG_su2_N"/>
</dbReference>
<dbReference type="Proteomes" id="UP001209878">
    <property type="component" value="Unassembled WGS sequence"/>
</dbReference>
<keyword evidence="12" id="KW-1185">Reference proteome</keyword>
<dbReference type="PANTHER" id="PTHR12961">
    <property type="entry name" value="CONSERVED OLIGOMERIC GOLGI COMPLEX COMPONENT 2"/>
    <property type="match status" value="1"/>
</dbReference>
<keyword evidence="4" id="KW-0813">Transport</keyword>
<evidence type="ECO:0000256" key="1">
    <source>
        <dbReference type="ARBA" id="ARBA00004395"/>
    </source>
</evidence>
<dbReference type="AlphaFoldDB" id="A0AAD9UCG7"/>
<dbReference type="Pfam" id="PF06148">
    <property type="entry name" value="COG2_N"/>
    <property type="match status" value="1"/>
</dbReference>
<evidence type="ECO:0000259" key="10">
    <source>
        <dbReference type="Pfam" id="PF12022"/>
    </source>
</evidence>
<dbReference type="InterPro" id="IPR024603">
    <property type="entry name" value="COG_complex_COG2_C"/>
</dbReference>
<accession>A0AAD9UCG7</accession>
<organism evidence="11 12">
    <name type="scientific">Ridgeia piscesae</name>
    <name type="common">Tubeworm</name>
    <dbReference type="NCBI Taxonomy" id="27915"/>
    <lineage>
        <taxon>Eukaryota</taxon>
        <taxon>Metazoa</taxon>
        <taxon>Spiralia</taxon>
        <taxon>Lophotrochozoa</taxon>
        <taxon>Annelida</taxon>
        <taxon>Polychaeta</taxon>
        <taxon>Sedentaria</taxon>
        <taxon>Canalipalpata</taxon>
        <taxon>Sabellida</taxon>
        <taxon>Siboglinidae</taxon>
        <taxon>Ridgeia</taxon>
    </lineage>
</organism>
<dbReference type="InterPro" id="IPR009316">
    <property type="entry name" value="COG2"/>
</dbReference>
<dbReference type="GO" id="GO:0006891">
    <property type="term" value="P:intra-Golgi vesicle-mediated transport"/>
    <property type="evidence" value="ECO:0007669"/>
    <property type="project" value="TreeGrafter"/>
</dbReference>
<evidence type="ECO:0000256" key="4">
    <source>
        <dbReference type="ARBA" id="ARBA00022448"/>
    </source>
</evidence>
<reference evidence="11" key="1">
    <citation type="journal article" date="2023" name="Mol. Biol. Evol.">
        <title>Third-Generation Sequencing Reveals the Adaptive Role of the Epigenome in Three Deep-Sea Polychaetes.</title>
        <authorList>
            <person name="Perez M."/>
            <person name="Aroh O."/>
            <person name="Sun Y."/>
            <person name="Lan Y."/>
            <person name="Juniper S.K."/>
            <person name="Young C.R."/>
            <person name="Angers B."/>
            <person name="Qian P.Y."/>
        </authorList>
    </citation>
    <scope>NUCLEOTIDE SEQUENCE</scope>
    <source>
        <strain evidence="11">R07B-5</strain>
    </source>
</reference>
<comment type="caution">
    <text evidence="11">The sequence shown here is derived from an EMBL/GenBank/DDBJ whole genome shotgun (WGS) entry which is preliminary data.</text>
</comment>
<dbReference type="Pfam" id="PF12022">
    <property type="entry name" value="COG2_C"/>
    <property type="match status" value="1"/>
</dbReference>
<keyword evidence="5" id="KW-0653">Protein transport</keyword>
<keyword evidence="7" id="KW-0472">Membrane</keyword>
<feature type="domain" description="COG complex component COG2 C-terminal" evidence="10">
    <location>
        <begin position="382"/>
        <end position="694"/>
    </location>
</feature>
<comment type="similarity">
    <text evidence="2">Belongs to the COG2 family.</text>
</comment>
<evidence type="ECO:0000256" key="3">
    <source>
        <dbReference type="ARBA" id="ARBA00020977"/>
    </source>
</evidence>
<evidence type="ECO:0000256" key="7">
    <source>
        <dbReference type="ARBA" id="ARBA00023136"/>
    </source>
</evidence>
<dbReference type="GO" id="GO:0000139">
    <property type="term" value="C:Golgi membrane"/>
    <property type="evidence" value="ECO:0007669"/>
    <property type="project" value="UniProtKB-SubCell"/>
</dbReference>
<comment type="subcellular location">
    <subcellularLocation>
        <location evidence="1">Golgi apparatus membrane</location>
        <topology evidence="1">Peripheral membrane protein</topology>
    </subcellularLocation>
</comment>
<keyword evidence="6" id="KW-0333">Golgi apparatus</keyword>
<protein>
    <recommendedName>
        <fullName evidence="3">Conserved oligomeric Golgi complex subunit 2</fullName>
    </recommendedName>
    <alternativeName>
        <fullName evidence="8">Component of oligomeric Golgi complex 2</fullName>
    </alternativeName>
</protein>
<evidence type="ECO:0000256" key="2">
    <source>
        <dbReference type="ARBA" id="ARBA00007603"/>
    </source>
</evidence>
<evidence type="ECO:0000256" key="5">
    <source>
        <dbReference type="ARBA" id="ARBA00022927"/>
    </source>
</evidence>
<evidence type="ECO:0000313" key="11">
    <source>
        <dbReference type="EMBL" id="KAK2184353.1"/>
    </source>
</evidence>
<dbReference type="PANTHER" id="PTHR12961:SF0">
    <property type="entry name" value="CONSERVED OLIGOMERIC GOLGI COMPLEX SUBUNIT 2"/>
    <property type="match status" value="1"/>
</dbReference>
<gene>
    <name evidence="11" type="ORF">NP493_269g00009</name>
</gene>
<dbReference type="GO" id="GO:0007030">
    <property type="term" value="P:Golgi organization"/>
    <property type="evidence" value="ECO:0007669"/>
    <property type="project" value="InterPro"/>
</dbReference>
<dbReference type="GO" id="GO:0017119">
    <property type="term" value="C:Golgi transport complex"/>
    <property type="evidence" value="ECO:0007669"/>
    <property type="project" value="TreeGrafter"/>
</dbReference>
<proteinExistence type="inferred from homology"/>
<sequence>MDHNMPEVTNQPLPSGPTTLCFNKEEFMRSNFNVEHFIMEYRRKVPLESLRNDLRMYLKILQSALVELINKDYADFVNLSTNLVGLDKAINNLMTPLEQLKEEVQMAQKSVDEVVTAVEEKMNKKTEIRNQKVCLQRLMSIIQSVEKIEKLVGIKPSDTEDSMMQSSELSGQLVERVATEFNKLQFHVNKCRALPLVDEIRPRIASITTTLQFSLERSFRHGLETDDTEILRQCLRTYATIDKMRDAEQLFRLYIVRPYMEEIISEEFIVSHPQGLEGLYLSILEFIPKHCSILREVTLGSRSSGGEVVRGYDFLVNAVWPEIIANIEARVPSIFAPGNPDVFHEKYTTSIEFVEKFERECGSQASVKRLRTHPSYNIFMAKWNLPVYFQIRFQEIGGSFETALLAPFTVTTERGDWQLLCVETLWQCLCRCWQQDVYLARLCHRFWKLSLQLLARYTTALADVMATESSEKGSMSKMEIDVNGGSTPASRETGNAQQVAPSQLPVTTLQIVALLVDTQKLVEKLPRFYVEVVQPLMEQLGVENMDLLKESLDESQEALKSPLSRMADYIIDDITSQSCIHLKLVSDTPRLYRRTNREVPTKASTYVAGLFKPIQRFLDEHETVLSQANRDSWMKTVLQNLSSQYLTVTSDMLTSVKKMEESLKRLKKAKSGSGATSQGLSDDDKIRLQLYLDVKQFGEKIDSLGIQKTSIEAYQKLYELVASASNNL</sequence>
<dbReference type="GO" id="GO:0015031">
    <property type="term" value="P:protein transport"/>
    <property type="evidence" value="ECO:0007669"/>
    <property type="project" value="UniProtKB-KW"/>
</dbReference>
<dbReference type="EMBL" id="JAODUO010000269">
    <property type="protein sequence ID" value="KAK2184353.1"/>
    <property type="molecule type" value="Genomic_DNA"/>
</dbReference>
<name>A0AAD9UCG7_RIDPI</name>
<feature type="domain" description="Conserved oligomeric Golgi complex subunit 2 N-terminal" evidence="9">
    <location>
        <begin position="20"/>
        <end position="93"/>
    </location>
</feature>
<evidence type="ECO:0000256" key="8">
    <source>
        <dbReference type="ARBA" id="ARBA00031344"/>
    </source>
</evidence>
<evidence type="ECO:0000313" key="12">
    <source>
        <dbReference type="Proteomes" id="UP001209878"/>
    </source>
</evidence>